<dbReference type="InterPro" id="IPR027417">
    <property type="entry name" value="P-loop_NTPase"/>
</dbReference>
<name>A0A7X0SBT6_9CLOT</name>
<dbReference type="SMART" id="SM00382">
    <property type="entry name" value="AAA"/>
    <property type="match status" value="1"/>
</dbReference>
<dbReference type="GO" id="GO:0005524">
    <property type="term" value="F:ATP binding"/>
    <property type="evidence" value="ECO:0007669"/>
    <property type="project" value="UniProtKB-KW"/>
</dbReference>
<dbReference type="Gene3D" id="3.40.50.300">
    <property type="entry name" value="P-loop containing nucleotide triphosphate hydrolases"/>
    <property type="match status" value="2"/>
</dbReference>
<dbReference type="GO" id="GO:0004672">
    <property type="term" value="F:protein kinase activity"/>
    <property type="evidence" value="ECO:0007669"/>
    <property type="project" value="InterPro"/>
</dbReference>
<dbReference type="SUPFAM" id="SSF56112">
    <property type="entry name" value="Protein kinase-like (PK-like)"/>
    <property type="match status" value="1"/>
</dbReference>
<dbReference type="PANTHER" id="PTHR10887">
    <property type="entry name" value="DNA2/NAM7 HELICASE FAMILY"/>
    <property type="match status" value="1"/>
</dbReference>
<dbReference type="PROSITE" id="PS00108">
    <property type="entry name" value="PROTEIN_KINASE_ST"/>
    <property type="match status" value="1"/>
</dbReference>
<accession>A0A7X0SBT6</accession>
<keyword evidence="2" id="KW-0378">Hydrolase</keyword>
<dbReference type="PANTHER" id="PTHR10887:SF495">
    <property type="entry name" value="HELICASE SENATAXIN ISOFORM X1-RELATED"/>
    <property type="match status" value="1"/>
</dbReference>
<comment type="caution">
    <text evidence="6">The sequence shown here is derived from an EMBL/GenBank/DDBJ whole genome shotgun (WGS) entry which is preliminary data.</text>
</comment>
<gene>
    <name evidence="6" type="ORF">H7E68_08540</name>
</gene>
<keyword evidence="6" id="KW-0418">Kinase</keyword>
<dbReference type="Proteomes" id="UP000585258">
    <property type="component" value="Unassembled WGS sequence"/>
</dbReference>
<dbReference type="SMART" id="SM00220">
    <property type="entry name" value="S_TKc"/>
    <property type="match status" value="1"/>
</dbReference>
<evidence type="ECO:0000259" key="4">
    <source>
        <dbReference type="PROSITE" id="PS50011"/>
    </source>
</evidence>
<sequence>MEIIGNRYMLLTEIGYDDVDEAKSKVYLAQDIKGNNTAVAVKILELDNNNNEYDIKRELFRREFISLSRLNHKNIVRYIDSGQDKNKLYLVMEYCNPLTLKKYLSENDITLEEKLKIAISISEALIYAHEKGVIHRDLKPSNIMINGIDDIKLIDFGISKIIDNKYDGDNTVKCYMTIKYAAPEQLLRLEAKIQSDIYSYGLNLAYLFLGEEPPEDKSKIYSYLSQVKCSDELKELLYKITDSDIEKRVKSMYIVKRALEKEINIIRAKTKRLYIKFNPYIQRQLIDLGMLDYQNKEHIKKFLRDDLKVSSIYRNAKISKFFIIGRFIKYTCKLLNNKTGLEILNVNCIEDQIEWERECERGIMVNLPWIPIEDEHQCSGDSYITILIQEIVDKENLRKTDRDRNNIKSQLLDKWNRYLQEEFMEIDKKKKICNYCEFTLDESGYKILINVDEIGYEIKSGEPIQMTGINSKQITVGEFEGIFEKVIKIRLKQDINPADISKKGTIGIDIVQASSNLKKLARALNSIKLSSAVNSNLGEVLAEPSLITMNNSSLIDKEHYFQDILRKSPDSANANAVKKALGTKDLCLIQGPPGTGKSTVITEITCQILRENPEAKILLTSQSHVAVDHVVNKVADILPDTRIIRIGRSEKISAQSQNLIMAEQLNKWVENVRLESTKGLEKYIGSNLNFNGVIQEELNLKQVVNKKVEANNIPTDDTKSKRLISLTREWHRRLGRLDEFDEIFANKASIIASTCLGIASRNALNDIDFDWVIVDEAARATPLELLVPLVKGKKMILVGDHRQLPPVVNTQISKLKLEERGIMESDLERSLFEELYEKMTDEARIILTTQFRMHPDISKLVADIFYPSVNICTTIKPEDRNHNLSWWPKSIKWIDTSKSSECDEIDELLSKKNLLEAKVILKQLEMIESNYRGIKKYDVSIAVISGYNAQKNLLYNLIKPNDKHRWQNIKILIDNIDAFQGSETDIVIYSLVRCNKDFKIGFLYDERRLNVALSRGRSCLIIVGNMNFAEKAKSFRGNPFIDIIKFIRKNRKSCSIEVYNEN</sequence>
<dbReference type="InterPro" id="IPR008271">
    <property type="entry name" value="Ser/Thr_kinase_AS"/>
</dbReference>
<dbReference type="Pfam" id="PF13086">
    <property type="entry name" value="AAA_11"/>
    <property type="match status" value="1"/>
</dbReference>
<dbReference type="RefSeq" id="WP_185164263.1">
    <property type="nucleotide sequence ID" value="NZ_JACKWY010000004.1"/>
</dbReference>
<feature type="domain" description="Protein kinase" evidence="4">
    <location>
        <begin position="8"/>
        <end position="281"/>
    </location>
</feature>
<dbReference type="PROSITE" id="PS51193">
    <property type="entry name" value="HELICASE_ATP_BIND_2"/>
    <property type="match status" value="1"/>
</dbReference>
<protein>
    <submittedName>
        <fullName evidence="6">Protein kinase</fullName>
    </submittedName>
</protein>
<evidence type="ECO:0000256" key="1">
    <source>
        <dbReference type="ARBA" id="ARBA00022741"/>
    </source>
</evidence>
<dbReference type="SUPFAM" id="SSF52540">
    <property type="entry name" value="P-loop containing nucleoside triphosphate hydrolases"/>
    <property type="match status" value="1"/>
</dbReference>
<dbReference type="Pfam" id="PF13087">
    <property type="entry name" value="AAA_12"/>
    <property type="match status" value="1"/>
</dbReference>
<dbReference type="CDD" id="cd18808">
    <property type="entry name" value="SF1_C_Upf1"/>
    <property type="match status" value="1"/>
</dbReference>
<organism evidence="6 7">
    <name type="scientific">Clostridium gasigenes</name>
    <dbReference type="NCBI Taxonomy" id="94869"/>
    <lineage>
        <taxon>Bacteria</taxon>
        <taxon>Bacillati</taxon>
        <taxon>Bacillota</taxon>
        <taxon>Clostridia</taxon>
        <taxon>Eubacteriales</taxon>
        <taxon>Clostridiaceae</taxon>
        <taxon>Clostridium</taxon>
    </lineage>
</organism>
<keyword evidence="3" id="KW-0067">ATP-binding</keyword>
<reference evidence="6 7" key="1">
    <citation type="submission" date="2020-08" db="EMBL/GenBank/DDBJ databases">
        <title>Clostridia isolated from Swiss meat.</title>
        <authorList>
            <person name="Wambui J."/>
            <person name="Stevens M.J.A."/>
            <person name="Stephan R."/>
        </authorList>
    </citation>
    <scope>NUCLEOTIDE SEQUENCE [LARGE SCALE GENOMIC DNA]</scope>
    <source>
        <strain evidence="6 7">CM001</strain>
    </source>
</reference>
<feature type="domain" description="Helicase ATP-binding" evidence="5">
    <location>
        <begin position="556"/>
        <end position="847"/>
    </location>
</feature>
<evidence type="ECO:0000259" key="5">
    <source>
        <dbReference type="PROSITE" id="PS51193"/>
    </source>
</evidence>
<dbReference type="InterPro" id="IPR041679">
    <property type="entry name" value="DNA2/NAM7-like_C"/>
</dbReference>
<evidence type="ECO:0000313" key="7">
    <source>
        <dbReference type="Proteomes" id="UP000585258"/>
    </source>
</evidence>
<dbReference type="InterPro" id="IPR011009">
    <property type="entry name" value="Kinase-like_dom_sf"/>
</dbReference>
<dbReference type="InterPro" id="IPR041677">
    <property type="entry name" value="DNA2/NAM7_AAA_11"/>
</dbReference>
<dbReference type="PROSITE" id="PS50011">
    <property type="entry name" value="PROTEIN_KINASE_DOM"/>
    <property type="match status" value="1"/>
</dbReference>
<dbReference type="InterPro" id="IPR003593">
    <property type="entry name" value="AAA+_ATPase"/>
</dbReference>
<dbReference type="InterPro" id="IPR045055">
    <property type="entry name" value="DNA2/NAM7-like"/>
</dbReference>
<dbReference type="InterPro" id="IPR014013">
    <property type="entry name" value="Helic_SF1/SF2_ATP-bd_DinG/Rad3"/>
</dbReference>
<proteinExistence type="predicted"/>
<keyword evidence="6" id="KW-0808">Transferase</keyword>
<evidence type="ECO:0000313" key="6">
    <source>
        <dbReference type="EMBL" id="MBB6714778.1"/>
    </source>
</evidence>
<dbReference type="AlphaFoldDB" id="A0A7X0SBT6"/>
<dbReference type="CDD" id="cd14014">
    <property type="entry name" value="STKc_PknB_like"/>
    <property type="match status" value="1"/>
</dbReference>
<dbReference type="Pfam" id="PF00069">
    <property type="entry name" value="Pkinase"/>
    <property type="match status" value="1"/>
</dbReference>
<keyword evidence="1" id="KW-0547">Nucleotide-binding</keyword>
<dbReference type="EMBL" id="JACKWY010000004">
    <property type="protein sequence ID" value="MBB6714778.1"/>
    <property type="molecule type" value="Genomic_DNA"/>
</dbReference>
<evidence type="ECO:0000256" key="2">
    <source>
        <dbReference type="ARBA" id="ARBA00022801"/>
    </source>
</evidence>
<dbReference type="InterPro" id="IPR047187">
    <property type="entry name" value="SF1_C_Upf1"/>
</dbReference>
<evidence type="ECO:0000256" key="3">
    <source>
        <dbReference type="ARBA" id="ARBA00022840"/>
    </source>
</evidence>
<dbReference type="GO" id="GO:0016787">
    <property type="term" value="F:hydrolase activity"/>
    <property type="evidence" value="ECO:0007669"/>
    <property type="project" value="UniProtKB-KW"/>
</dbReference>
<dbReference type="InterPro" id="IPR000719">
    <property type="entry name" value="Prot_kinase_dom"/>
</dbReference>
<dbReference type="GO" id="GO:0004386">
    <property type="term" value="F:helicase activity"/>
    <property type="evidence" value="ECO:0007669"/>
    <property type="project" value="InterPro"/>
</dbReference>
<dbReference type="Gene3D" id="1.10.510.10">
    <property type="entry name" value="Transferase(Phosphotransferase) domain 1"/>
    <property type="match status" value="1"/>
</dbReference>